<dbReference type="OrthoDB" id="2801217at2759"/>
<gene>
    <name evidence="2" type="ORF">F5147DRAFT_693218</name>
</gene>
<dbReference type="GeneID" id="64699498"/>
<name>A0A9P7JUS2_9AGAM</name>
<evidence type="ECO:0000313" key="3">
    <source>
        <dbReference type="Proteomes" id="UP000823399"/>
    </source>
</evidence>
<evidence type="ECO:0000313" key="2">
    <source>
        <dbReference type="EMBL" id="KAG2109404.1"/>
    </source>
</evidence>
<dbReference type="EMBL" id="JABBWM010000024">
    <property type="protein sequence ID" value="KAG2109404.1"/>
    <property type="molecule type" value="Genomic_DNA"/>
</dbReference>
<sequence length="193" mass="21277">MCANWLLCRLQSILVLPSSIWQSTSVYHLLSPMKPSLTHSVLPLIPLLIHMPSHTLCHPPLLSLRYPPTSSVVTHLTTERQCTANDMPYVSAADRRHAMQASVTKIPDEDTSLSAPGTISEEDLASLVDIFAASVPEDFTRECPDDPTTYVEAMASPHATQWRLALQEEFDSLKQTGTYTLVPPSDVPRGRAS</sequence>
<protein>
    <submittedName>
        <fullName evidence="2">Uncharacterized protein</fullName>
    </submittedName>
</protein>
<dbReference type="Proteomes" id="UP000823399">
    <property type="component" value="Unassembled WGS sequence"/>
</dbReference>
<dbReference type="AlphaFoldDB" id="A0A9P7JUS2"/>
<keyword evidence="3" id="KW-1185">Reference proteome</keyword>
<keyword evidence="1" id="KW-0732">Signal</keyword>
<comment type="caution">
    <text evidence="2">The sequence shown here is derived from an EMBL/GenBank/DDBJ whole genome shotgun (WGS) entry which is preliminary data.</text>
</comment>
<reference evidence="2" key="1">
    <citation type="journal article" date="2020" name="New Phytol.">
        <title>Comparative genomics reveals dynamic genome evolution in host specialist ectomycorrhizal fungi.</title>
        <authorList>
            <person name="Lofgren L.A."/>
            <person name="Nguyen N.H."/>
            <person name="Vilgalys R."/>
            <person name="Ruytinx J."/>
            <person name="Liao H.L."/>
            <person name="Branco S."/>
            <person name="Kuo A."/>
            <person name="LaButti K."/>
            <person name="Lipzen A."/>
            <person name="Andreopoulos W."/>
            <person name="Pangilinan J."/>
            <person name="Riley R."/>
            <person name="Hundley H."/>
            <person name="Na H."/>
            <person name="Barry K."/>
            <person name="Grigoriev I.V."/>
            <person name="Stajich J.E."/>
            <person name="Kennedy P.G."/>
        </authorList>
    </citation>
    <scope>NUCLEOTIDE SEQUENCE</scope>
    <source>
        <strain evidence="2">FC423</strain>
    </source>
</reference>
<proteinExistence type="predicted"/>
<evidence type="ECO:0000256" key="1">
    <source>
        <dbReference type="SAM" id="SignalP"/>
    </source>
</evidence>
<dbReference type="RefSeq" id="XP_041293486.1">
    <property type="nucleotide sequence ID" value="XM_041437239.1"/>
</dbReference>
<feature type="signal peptide" evidence="1">
    <location>
        <begin position="1"/>
        <end position="22"/>
    </location>
</feature>
<feature type="chain" id="PRO_5040277297" evidence="1">
    <location>
        <begin position="23"/>
        <end position="193"/>
    </location>
</feature>
<organism evidence="2 3">
    <name type="scientific">Suillus discolor</name>
    <dbReference type="NCBI Taxonomy" id="1912936"/>
    <lineage>
        <taxon>Eukaryota</taxon>
        <taxon>Fungi</taxon>
        <taxon>Dikarya</taxon>
        <taxon>Basidiomycota</taxon>
        <taxon>Agaricomycotina</taxon>
        <taxon>Agaricomycetes</taxon>
        <taxon>Agaricomycetidae</taxon>
        <taxon>Boletales</taxon>
        <taxon>Suillineae</taxon>
        <taxon>Suillaceae</taxon>
        <taxon>Suillus</taxon>
    </lineage>
</organism>
<accession>A0A9P7JUS2</accession>